<dbReference type="AlphaFoldDB" id="I3SR89"/>
<accession>I3SR89</accession>
<proteinExistence type="evidence at transcript level"/>
<evidence type="ECO:0000313" key="2">
    <source>
        <dbReference type="EMBL" id="AFK42781.1"/>
    </source>
</evidence>
<evidence type="ECO:0000256" key="1">
    <source>
        <dbReference type="SAM" id="MobiDB-lite"/>
    </source>
</evidence>
<feature type="region of interest" description="Disordered" evidence="1">
    <location>
        <begin position="1"/>
        <end position="22"/>
    </location>
</feature>
<protein>
    <submittedName>
        <fullName evidence="2">Uncharacterized protein</fullName>
    </submittedName>
</protein>
<reference evidence="2" key="1">
    <citation type="submission" date="2012-05" db="EMBL/GenBank/DDBJ databases">
        <authorList>
            <person name="Krishnakumar V."/>
            <person name="Cheung F."/>
            <person name="Xiao Y."/>
            <person name="Chan A."/>
            <person name="Moskal W.A."/>
            <person name="Town C.D."/>
        </authorList>
    </citation>
    <scope>NUCLEOTIDE SEQUENCE</scope>
</reference>
<name>I3SR89_MEDTR</name>
<dbReference type="EMBL" id="BT142987">
    <property type="protein sequence ID" value="AFK42781.1"/>
    <property type="molecule type" value="mRNA"/>
</dbReference>
<sequence length="88" mass="9696">MDFFSWGTAEEEGGGASQMQRGIPHLHSLTPDARLLSAVGFLFESTFASISNSETASVMLFTPSVEVCRTPFPDRELLKQSAHTRTFE</sequence>
<organism evidence="2">
    <name type="scientific">Medicago truncatula</name>
    <name type="common">Barrel medic</name>
    <name type="synonym">Medicago tribuloides</name>
    <dbReference type="NCBI Taxonomy" id="3880"/>
    <lineage>
        <taxon>Eukaryota</taxon>
        <taxon>Viridiplantae</taxon>
        <taxon>Streptophyta</taxon>
        <taxon>Embryophyta</taxon>
        <taxon>Tracheophyta</taxon>
        <taxon>Spermatophyta</taxon>
        <taxon>Magnoliopsida</taxon>
        <taxon>eudicotyledons</taxon>
        <taxon>Gunneridae</taxon>
        <taxon>Pentapetalae</taxon>
        <taxon>rosids</taxon>
        <taxon>fabids</taxon>
        <taxon>Fabales</taxon>
        <taxon>Fabaceae</taxon>
        <taxon>Papilionoideae</taxon>
        <taxon>50 kb inversion clade</taxon>
        <taxon>NPAAA clade</taxon>
        <taxon>Hologalegina</taxon>
        <taxon>IRL clade</taxon>
        <taxon>Trifolieae</taxon>
        <taxon>Medicago</taxon>
    </lineage>
</organism>